<dbReference type="Pfam" id="PF13472">
    <property type="entry name" value="Lipase_GDSL_2"/>
    <property type="match status" value="1"/>
</dbReference>
<comment type="caution">
    <text evidence="2">The sequence shown here is derived from an EMBL/GenBank/DDBJ whole genome shotgun (WGS) entry which is preliminary data.</text>
</comment>
<dbReference type="GO" id="GO:0004622">
    <property type="term" value="F:phosphatidylcholine lysophospholipase activity"/>
    <property type="evidence" value="ECO:0007669"/>
    <property type="project" value="TreeGrafter"/>
</dbReference>
<dbReference type="AlphaFoldDB" id="A0A1F5ZJR9"/>
<dbReference type="CDD" id="cd00229">
    <property type="entry name" value="SGNH_hydrolase"/>
    <property type="match status" value="1"/>
</dbReference>
<dbReference type="Gene3D" id="3.40.50.1110">
    <property type="entry name" value="SGNH hydrolase"/>
    <property type="match status" value="1"/>
</dbReference>
<sequence>MELFSLFIGVVFAAEGIISPIQEDVPGTTTVATKPSTSFGQLPSSSVLGVSIEEPTPTPKETRKTKKSSYTIAVLGDSMVDTLGPGVPHLANALKKIYPRTQFTIYNYGVGGTNIDYGLQRLTSDYLYLDNPIPALVNRHPDIVVVESFGYNPYTFDAGALEKHWLQLAAIVDTLKNRIPNVKIIIAATIAPDATTFGDGAAGLAFSPEDKRKRTAVIKQYLESTVHFAQSQHLPLADAYTPSLIGTTRFINAGDHIHPSDDGKKLFAQKVTEAILSLSM</sequence>
<accession>A0A1F5ZJR9</accession>
<evidence type="ECO:0000313" key="2">
    <source>
        <dbReference type="EMBL" id="OGG12728.1"/>
    </source>
</evidence>
<gene>
    <name evidence="2" type="ORF">A2875_02240</name>
</gene>
<evidence type="ECO:0000313" key="3">
    <source>
        <dbReference type="Proteomes" id="UP000177416"/>
    </source>
</evidence>
<dbReference type="InterPro" id="IPR036514">
    <property type="entry name" value="SGNH_hydro_sf"/>
</dbReference>
<organism evidence="2 3">
    <name type="scientific">Candidatus Gottesmanbacteria bacterium RIFCSPHIGHO2_01_FULL_46_14</name>
    <dbReference type="NCBI Taxonomy" id="1798380"/>
    <lineage>
        <taxon>Bacteria</taxon>
        <taxon>Candidatus Gottesmaniibacteriota</taxon>
    </lineage>
</organism>
<dbReference type="Proteomes" id="UP000177416">
    <property type="component" value="Unassembled WGS sequence"/>
</dbReference>
<protein>
    <recommendedName>
        <fullName evidence="1">SGNH hydrolase-type esterase domain-containing protein</fullName>
    </recommendedName>
</protein>
<evidence type="ECO:0000259" key="1">
    <source>
        <dbReference type="Pfam" id="PF13472"/>
    </source>
</evidence>
<dbReference type="InterPro" id="IPR013830">
    <property type="entry name" value="SGNH_hydro"/>
</dbReference>
<dbReference type="InterPro" id="IPR051532">
    <property type="entry name" value="Ester_Hydrolysis_Enzymes"/>
</dbReference>
<dbReference type="PANTHER" id="PTHR30383:SF5">
    <property type="entry name" value="SGNH HYDROLASE-TYPE ESTERASE DOMAIN-CONTAINING PROTEIN"/>
    <property type="match status" value="1"/>
</dbReference>
<dbReference type="SUPFAM" id="SSF52266">
    <property type="entry name" value="SGNH hydrolase"/>
    <property type="match status" value="1"/>
</dbReference>
<proteinExistence type="predicted"/>
<dbReference type="EMBL" id="MFJJ01000056">
    <property type="protein sequence ID" value="OGG12728.1"/>
    <property type="molecule type" value="Genomic_DNA"/>
</dbReference>
<feature type="domain" description="SGNH hydrolase-type esterase" evidence="1">
    <location>
        <begin position="74"/>
        <end position="265"/>
    </location>
</feature>
<dbReference type="PANTHER" id="PTHR30383">
    <property type="entry name" value="THIOESTERASE 1/PROTEASE 1/LYSOPHOSPHOLIPASE L1"/>
    <property type="match status" value="1"/>
</dbReference>
<name>A0A1F5ZJR9_9BACT</name>
<reference evidence="2 3" key="1">
    <citation type="journal article" date="2016" name="Nat. Commun.">
        <title>Thousands of microbial genomes shed light on interconnected biogeochemical processes in an aquifer system.</title>
        <authorList>
            <person name="Anantharaman K."/>
            <person name="Brown C.T."/>
            <person name="Hug L.A."/>
            <person name="Sharon I."/>
            <person name="Castelle C.J."/>
            <person name="Probst A.J."/>
            <person name="Thomas B.C."/>
            <person name="Singh A."/>
            <person name="Wilkins M.J."/>
            <person name="Karaoz U."/>
            <person name="Brodie E.L."/>
            <person name="Williams K.H."/>
            <person name="Hubbard S.S."/>
            <person name="Banfield J.F."/>
        </authorList>
    </citation>
    <scope>NUCLEOTIDE SEQUENCE [LARGE SCALE GENOMIC DNA]</scope>
</reference>